<evidence type="ECO:0000256" key="6">
    <source>
        <dbReference type="ARBA" id="ARBA00023242"/>
    </source>
</evidence>
<gene>
    <name evidence="9" type="ORF">BJ684DRAFT_19674</name>
</gene>
<dbReference type="SUPFAM" id="SSF48371">
    <property type="entry name" value="ARM repeat"/>
    <property type="match status" value="1"/>
</dbReference>
<dbReference type="OrthoDB" id="760868at2759"/>
<dbReference type="EMBL" id="KZ987928">
    <property type="protein sequence ID" value="RKP13872.1"/>
    <property type="molecule type" value="Genomic_DNA"/>
</dbReference>
<feature type="region of interest" description="Disordered" evidence="7">
    <location>
        <begin position="985"/>
        <end position="1007"/>
    </location>
</feature>
<dbReference type="InterPro" id="IPR016024">
    <property type="entry name" value="ARM-type_fold"/>
</dbReference>
<feature type="compositionally biased region" description="Acidic residues" evidence="7">
    <location>
        <begin position="936"/>
        <end position="965"/>
    </location>
</feature>
<dbReference type="PROSITE" id="PS50166">
    <property type="entry name" value="IMPORTIN_B_NT"/>
    <property type="match status" value="1"/>
</dbReference>
<evidence type="ECO:0000256" key="2">
    <source>
        <dbReference type="ARBA" id="ARBA00004496"/>
    </source>
</evidence>
<dbReference type="Pfam" id="PF03810">
    <property type="entry name" value="IBN_N"/>
    <property type="match status" value="1"/>
</dbReference>
<keyword evidence="10" id="KW-1185">Reference proteome</keyword>
<organism evidence="9 10">
    <name type="scientific">Piptocephalis cylindrospora</name>
    <dbReference type="NCBI Taxonomy" id="1907219"/>
    <lineage>
        <taxon>Eukaryota</taxon>
        <taxon>Fungi</taxon>
        <taxon>Fungi incertae sedis</taxon>
        <taxon>Zoopagomycota</taxon>
        <taxon>Zoopagomycotina</taxon>
        <taxon>Zoopagomycetes</taxon>
        <taxon>Zoopagales</taxon>
        <taxon>Piptocephalidaceae</taxon>
        <taxon>Piptocephalis</taxon>
    </lineage>
</organism>
<evidence type="ECO:0000256" key="1">
    <source>
        <dbReference type="ARBA" id="ARBA00004123"/>
    </source>
</evidence>
<evidence type="ECO:0000313" key="10">
    <source>
        <dbReference type="Proteomes" id="UP000267251"/>
    </source>
</evidence>
<comment type="subcellular location">
    <subcellularLocation>
        <location evidence="2">Cytoplasm</location>
    </subcellularLocation>
    <subcellularLocation>
        <location evidence="1">Nucleus</location>
    </subcellularLocation>
</comment>
<evidence type="ECO:0000256" key="7">
    <source>
        <dbReference type="SAM" id="MobiDB-lite"/>
    </source>
</evidence>
<keyword evidence="4" id="KW-0963">Cytoplasm</keyword>
<evidence type="ECO:0000313" key="9">
    <source>
        <dbReference type="EMBL" id="RKP13872.1"/>
    </source>
</evidence>
<feature type="region of interest" description="Disordered" evidence="7">
    <location>
        <begin position="928"/>
        <end position="965"/>
    </location>
</feature>
<accession>A0A4P9Y594</accession>
<sequence>MSDADRLYQLLSATFHADTATRSHAEEQLKQLHSSPGFLPLLLQILSADSADGAVRQAAAVYFKNRVKKDWDPSSEETNLISETDRDTIHSNVLPALVQAPASLRSLLTPALASILTRDFPDHWPSYLPQLGSLIHSQDPQSVHGALMALRETIRVYQWRVSSKRAPLVALVNETFPTILSLGQSLVPSLLTGPSAEMLTLIFKTYFGSVQYDMSEAQQDPERITLWTTLMLQVIRQEDPASHQLPALLTATASPEALGAEEEREASSLWKAKKWAMHCLNRLFTRYGNPALLGTHSKRYEGFAKWFSTHIAPSVLETYVGLIESRVWLSARCNCLLSLFLGDAIKYGDTWALLKPHTMTLVSNLIHPRLSHSARDAALWAEDPIDYVHKRIDPLEDFRTPLSAALNLLTDLARDRNKATFLPILGYINERLLAYSSSAQSLDHVYGKDGALCMIGAMAGLTLRKKSPVRAQMEEFLLTHVIPEFTSPHGFMRARACEVMSHFAGLNFSQPDRQSHILQATLQCLHDSEIPVRIQASLALRPLIGMEEVQEVMVPQLPGIMQELLSLANRVDADTLSGVMEEFVEAYAEELSPLAVQLCQELRDTFLRLLADVPLAGGPEVSLSEGDINAMGEKTMAAMGVLKTIGTLVLSLENGSPETMQQMEDALLPVISFTLERRLVDLYDEVFEIVDCCTLAAKNVSPGLWRIFDLTHQVILEDHGTGLEYVDEMLPSLDNFINYGAQAIKEDLGRQQQFVSIINTILQGEYAGETDRVCACKLMERMMLNMPGAIDQLIPHFLDIISPILLAPPSEDSKKGGARTKALRVHGLEILLNALFYNASLTLRYLQSKDPQIITSLFSLWFQSLSDFTRVHDKKISILSLCSLLESAGPELSSLPPSIASSLPDLLSALALLLQSLPKALEGRERLSDLYGDGSGEGESDDLIEDGSFDDSYEIDENADEDGDVAGEDDEYLEFLAQHAAKMNGETADGDWEDADEGDEEDEEDDGLGEELLFETPLDAIDPYVRVRGVLESLEAHKPQIYSALTAQVTPEQREILTDAVSRGATA</sequence>
<dbReference type="Gene3D" id="1.25.10.10">
    <property type="entry name" value="Leucine-rich Repeat Variant"/>
    <property type="match status" value="1"/>
</dbReference>
<dbReference type="SMART" id="SM00913">
    <property type="entry name" value="IBN_N"/>
    <property type="match status" value="1"/>
</dbReference>
<feature type="domain" description="Importin N-terminal" evidence="8">
    <location>
        <begin position="25"/>
        <end position="99"/>
    </location>
</feature>
<dbReference type="PANTHER" id="PTHR10997">
    <property type="entry name" value="IMPORTIN-7, 8, 11"/>
    <property type="match status" value="1"/>
</dbReference>
<keyword evidence="6" id="KW-0539">Nucleus</keyword>
<dbReference type="GO" id="GO:0031267">
    <property type="term" value="F:small GTPase binding"/>
    <property type="evidence" value="ECO:0007669"/>
    <property type="project" value="InterPro"/>
</dbReference>
<feature type="compositionally biased region" description="Acidic residues" evidence="7">
    <location>
        <begin position="988"/>
        <end position="1007"/>
    </location>
</feature>
<name>A0A4P9Y594_9FUNG</name>
<evidence type="ECO:0000259" key="8">
    <source>
        <dbReference type="PROSITE" id="PS50166"/>
    </source>
</evidence>
<dbReference type="PANTHER" id="PTHR10997:SF18">
    <property type="entry name" value="D-IMPORTIN 7_RANBP7"/>
    <property type="match status" value="1"/>
</dbReference>
<dbReference type="InterPro" id="IPR001494">
    <property type="entry name" value="Importin-beta_N"/>
</dbReference>
<dbReference type="Proteomes" id="UP000267251">
    <property type="component" value="Unassembled WGS sequence"/>
</dbReference>
<evidence type="ECO:0000256" key="3">
    <source>
        <dbReference type="ARBA" id="ARBA00022448"/>
    </source>
</evidence>
<keyword evidence="3" id="KW-0813">Transport</keyword>
<dbReference type="GO" id="GO:0005635">
    <property type="term" value="C:nuclear envelope"/>
    <property type="evidence" value="ECO:0007669"/>
    <property type="project" value="TreeGrafter"/>
</dbReference>
<dbReference type="AlphaFoldDB" id="A0A4P9Y594"/>
<dbReference type="GO" id="GO:0006606">
    <property type="term" value="P:protein import into nucleus"/>
    <property type="evidence" value="ECO:0007669"/>
    <property type="project" value="TreeGrafter"/>
</dbReference>
<evidence type="ECO:0000256" key="5">
    <source>
        <dbReference type="ARBA" id="ARBA00022927"/>
    </source>
</evidence>
<proteinExistence type="predicted"/>
<evidence type="ECO:0000256" key="4">
    <source>
        <dbReference type="ARBA" id="ARBA00022490"/>
    </source>
</evidence>
<dbReference type="InterPro" id="IPR011989">
    <property type="entry name" value="ARM-like"/>
</dbReference>
<protein>
    <submittedName>
        <fullName evidence="9">Armadillo-type protein</fullName>
    </submittedName>
</protein>
<dbReference type="GO" id="GO:0005829">
    <property type="term" value="C:cytosol"/>
    <property type="evidence" value="ECO:0007669"/>
    <property type="project" value="TreeGrafter"/>
</dbReference>
<reference evidence="10" key="1">
    <citation type="journal article" date="2018" name="Nat. Microbiol.">
        <title>Leveraging single-cell genomics to expand the fungal tree of life.</title>
        <authorList>
            <person name="Ahrendt S.R."/>
            <person name="Quandt C.A."/>
            <person name="Ciobanu D."/>
            <person name="Clum A."/>
            <person name="Salamov A."/>
            <person name="Andreopoulos B."/>
            <person name="Cheng J.F."/>
            <person name="Woyke T."/>
            <person name="Pelin A."/>
            <person name="Henrissat B."/>
            <person name="Reynolds N.K."/>
            <person name="Benny G.L."/>
            <person name="Smith M.E."/>
            <person name="James T.Y."/>
            <person name="Grigoriev I.V."/>
        </authorList>
    </citation>
    <scope>NUCLEOTIDE SEQUENCE [LARGE SCALE GENOMIC DNA]</scope>
</reference>
<keyword evidence="5" id="KW-0653">Protein transport</keyword>